<dbReference type="SUPFAM" id="SSF54452">
    <property type="entry name" value="MHC antigen-recognition domain"/>
    <property type="match status" value="1"/>
</dbReference>
<dbReference type="InterPro" id="IPR007110">
    <property type="entry name" value="Ig-like_dom"/>
</dbReference>
<reference evidence="6" key="2">
    <citation type="submission" date="2025-09" db="UniProtKB">
        <authorList>
            <consortium name="Ensembl"/>
        </authorList>
    </citation>
    <scope>IDENTIFICATION</scope>
</reference>
<dbReference type="SUPFAM" id="SSF48726">
    <property type="entry name" value="Immunoglobulin"/>
    <property type="match status" value="1"/>
</dbReference>
<dbReference type="Ensembl" id="ENSOABT00000001486.2">
    <property type="protein sequence ID" value="ENSOABP00000001434.2"/>
    <property type="gene ID" value="ENSOABG00000000918.2"/>
</dbReference>
<feature type="compositionally biased region" description="Basic and acidic residues" evidence="3">
    <location>
        <begin position="339"/>
        <end position="349"/>
    </location>
</feature>
<evidence type="ECO:0000256" key="4">
    <source>
        <dbReference type="SAM" id="SignalP"/>
    </source>
</evidence>
<dbReference type="GO" id="GO:0015074">
    <property type="term" value="P:DNA integration"/>
    <property type="evidence" value="ECO:0007669"/>
    <property type="project" value="InterPro"/>
</dbReference>
<evidence type="ECO:0000256" key="3">
    <source>
        <dbReference type="SAM" id="MobiDB-lite"/>
    </source>
</evidence>
<dbReference type="Pfam" id="PF01498">
    <property type="entry name" value="HTH_Tnp_Tc3_2"/>
    <property type="match status" value="1"/>
</dbReference>
<dbReference type="InterPro" id="IPR011161">
    <property type="entry name" value="MHC_I-like_Ag-recog"/>
</dbReference>
<evidence type="ECO:0000259" key="5">
    <source>
        <dbReference type="PROSITE" id="PS50835"/>
    </source>
</evidence>
<gene>
    <name evidence="6" type="primary">FERMT2</name>
</gene>
<feature type="chain" id="PRO_5044278074" description="Ig-like domain-containing protein" evidence="4">
    <location>
        <begin position="17"/>
        <end position="453"/>
    </location>
</feature>
<dbReference type="InterPro" id="IPR002492">
    <property type="entry name" value="Transposase_Tc1-like"/>
</dbReference>
<dbReference type="InterPro" id="IPR037055">
    <property type="entry name" value="MHC_I-like_Ag-recog_sf"/>
</dbReference>
<comment type="similarity">
    <text evidence="2">Belongs to the MHC class I family.</text>
</comment>
<feature type="signal peptide" evidence="4">
    <location>
        <begin position="1"/>
        <end position="16"/>
    </location>
</feature>
<accession>A0A668RNP6</accession>
<name>A0A668RNP6_OREAU</name>
<reference evidence="6" key="1">
    <citation type="submission" date="2025-08" db="UniProtKB">
        <authorList>
            <consortium name="Ensembl"/>
        </authorList>
    </citation>
    <scope>IDENTIFICATION</scope>
</reference>
<dbReference type="Gene3D" id="3.30.420.10">
    <property type="entry name" value="Ribonuclease H-like superfamily/Ribonuclease H"/>
    <property type="match status" value="1"/>
</dbReference>
<dbReference type="InterPro" id="IPR011162">
    <property type="entry name" value="MHC_I/II-like_Ag-recog"/>
</dbReference>
<dbReference type="GO" id="GO:0005615">
    <property type="term" value="C:extracellular space"/>
    <property type="evidence" value="ECO:0007669"/>
    <property type="project" value="TreeGrafter"/>
</dbReference>
<dbReference type="Gene3D" id="3.30.500.10">
    <property type="entry name" value="MHC class I-like antigen recognition-like"/>
    <property type="match status" value="1"/>
</dbReference>
<dbReference type="SMART" id="SM00407">
    <property type="entry name" value="IGc1"/>
    <property type="match status" value="1"/>
</dbReference>
<dbReference type="InterPro" id="IPR003597">
    <property type="entry name" value="Ig_C1-set"/>
</dbReference>
<dbReference type="InterPro" id="IPR036397">
    <property type="entry name" value="RNaseH_sf"/>
</dbReference>
<dbReference type="InterPro" id="IPR013783">
    <property type="entry name" value="Ig-like_fold"/>
</dbReference>
<keyword evidence="4" id="KW-0732">Signal</keyword>
<feature type="region of interest" description="Disordered" evidence="3">
    <location>
        <begin position="432"/>
        <end position="453"/>
    </location>
</feature>
<dbReference type="InterPro" id="IPR050208">
    <property type="entry name" value="MHC_class-I_related"/>
</dbReference>
<dbReference type="GO" id="GO:0006313">
    <property type="term" value="P:DNA transposition"/>
    <property type="evidence" value="ECO:0007669"/>
    <property type="project" value="InterPro"/>
</dbReference>
<dbReference type="GO" id="GO:0003677">
    <property type="term" value="F:DNA binding"/>
    <property type="evidence" value="ECO:0007669"/>
    <property type="project" value="InterPro"/>
</dbReference>
<dbReference type="OMA" id="NEYRMAS"/>
<dbReference type="PROSITE" id="PS50835">
    <property type="entry name" value="IG_LIKE"/>
    <property type="match status" value="1"/>
</dbReference>
<organism evidence="6 7">
    <name type="scientific">Oreochromis aureus</name>
    <name type="common">Israeli tilapia</name>
    <name type="synonym">Chromis aureus</name>
    <dbReference type="NCBI Taxonomy" id="47969"/>
    <lineage>
        <taxon>Eukaryota</taxon>
        <taxon>Metazoa</taxon>
        <taxon>Chordata</taxon>
        <taxon>Craniata</taxon>
        <taxon>Vertebrata</taxon>
        <taxon>Euteleostomi</taxon>
        <taxon>Actinopterygii</taxon>
        <taxon>Neopterygii</taxon>
        <taxon>Teleostei</taxon>
        <taxon>Neoteleostei</taxon>
        <taxon>Acanthomorphata</taxon>
        <taxon>Ovalentaria</taxon>
        <taxon>Cichlomorphae</taxon>
        <taxon>Cichliformes</taxon>
        <taxon>Cichlidae</taxon>
        <taxon>African cichlids</taxon>
        <taxon>Pseudocrenilabrinae</taxon>
        <taxon>Oreochromini</taxon>
        <taxon>Oreochromis</taxon>
    </lineage>
</organism>
<dbReference type="Pfam" id="PF00129">
    <property type="entry name" value="MHC_I"/>
    <property type="match status" value="1"/>
</dbReference>
<dbReference type="Proteomes" id="UP000472276">
    <property type="component" value="Unassembled WGS sequence"/>
</dbReference>
<sequence>MKTLMILFLLCYIASAVRHTMKYFITGSSGVPNISELVGAGLVDDIPMCYCDGSNKVLEPRQDWVKNMLKNNSELLEWHTEQCFKYLPDFFRALIIRLKQQFNQTGGVHVIQRIESCDWDEDTGEVTGLIQYGYNGEGFLEFDLKTLSWIALKPEADLIKQRWDADKDSNKDNEIFLTEKCPEGLKMYLDYGKSYLQRKVRPSVFLLQKTPSSPVSCHATGFYDRAILSWRKDGKQLQEGMDNGEILPNNDGTFQMSVNLNVSSVRPEDWNRYDCVFQVSDVDQKIVNKLDKTLIRTNWGKKHSKGEKQQLSAAGLWTVMAKTKELSEDKSDICAGQEDSERGEKESKVHHQGHPGESGLSRQTIQWTLHTAGFHGCRPRRMPLLQIRHTKAHLAFANAHLDKEEDFWSSVLWLDETKMELFGHNDVHSFGVKNEKPSTQRTPSPLSNMVVGT</sequence>
<protein>
    <recommendedName>
        <fullName evidence="5">Ig-like domain-containing protein</fullName>
    </recommendedName>
</protein>
<dbReference type="Gene3D" id="2.60.40.10">
    <property type="entry name" value="Immunoglobulins"/>
    <property type="match status" value="1"/>
</dbReference>
<dbReference type="GO" id="GO:0009897">
    <property type="term" value="C:external side of plasma membrane"/>
    <property type="evidence" value="ECO:0007669"/>
    <property type="project" value="TreeGrafter"/>
</dbReference>
<dbReference type="InterPro" id="IPR001039">
    <property type="entry name" value="MHC_I_a_a1/a2"/>
</dbReference>
<evidence type="ECO:0000256" key="2">
    <source>
        <dbReference type="RuleBase" id="RU004439"/>
    </source>
</evidence>
<dbReference type="Pfam" id="PF07654">
    <property type="entry name" value="C1-set"/>
    <property type="match status" value="1"/>
</dbReference>
<feature type="domain" description="Ig-like" evidence="5">
    <location>
        <begin position="202"/>
        <end position="288"/>
    </location>
</feature>
<evidence type="ECO:0000313" key="6">
    <source>
        <dbReference type="Ensembl" id="ENSOABP00000001434.2"/>
    </source>
</evidence>
<dbReference type="InterPro" id="IPR036179">
    <property type="entry name" value="Ig-like_dom_sf"/>
</dbReference>
<dbReference type="GO" id="GO:0006955">
    <property type="term" value="P:immune response"/>
    <property type="evidence" value="ECO:0007669"/>
    <property type="project" value="TreeGrafter"/>
</dbReference>
<proteinExistence type="inferred from homology"/>
<dbReference type="PRINTS" id="PR01638">
    <property type="entry name" value="MHCCLASSI"/>
</dbReference>
<evidence type="ECO:0000313" key="7">
    <source>
        <dbReference type="Proteomes" id="UP000472276"/>
    </source>
</evidence>
<feature type="region of interest" description="Disordered" evidence="3">
    <location>
        <begin position="328"/>
        <end position="361"/>
    </location>
</feature>
<dbReference type="PANTHER" id="PTHR16675:SF237">
    <property type="entry name" value="MHC CLASS I ANTIGEN TRANSCRIPT VARIANT 1-RELATED"/>
    <property type="match status" value="1"/>
</dbReference>
<dbReference type="AlphaFoldDB" id="A0A668RNP6"/>
<keyword evidence="1" id="KW-0325">Glycoprotein</keyword>
<keyword evidence="7" id="KW-1185">Reference proteome</keyword>
<evidence type="ECO:0000256" key="1">
    <source>
        <dbReference type="ARBA" id="ARBA00023180"/>
    </source>
</evidence>
<dbReference type="PANTHER" id="PTHR16675">
    <property type="entry name" value="MHC CLASS I-RELATED"/>
    <property type="match status" value="1"/>
</dbReference>